<keyword evidence="2" id="KW-0378">Hydrolase</keyword>
<dbReference type="Pfam" id="PF00561">
    <property type="entry name" value="Abhydrolase_1"/>
    <property type="match status" value="1"/>
</dbReference>
<reference evidence="2" key="1">
    <citation type="submission" date="2021-04" db="EMBL/GenBank/DDBJ databases">
        <title>Genomic analysis of electroactive and textile dye degrading Bacillus circulans strain: DC10 isolated from constructed wetland-microbial fuel cells treating textile dye wastewaters.</title>
        <authorList>
            <person name="Patel D.U."/>
            <person name="Desai C.R."/>
        </authorList>
    </citation>
    <scope>NUCLEOTIDE SEQUENCE</scope>
    <source>
        <strain evidence="2">DC10</strain>
    </source>
</reference>
<name>A0A941GF19_NIACI</name>
<dbReference type="RefSeq" id="WP_212117600.1">
    <property type="nucleotide sequence ID" value="NZ_JAGTPX020000004.1"/>
</dbReference>
<gene>
    <name evidence="2" type="ORF">KD144_05265</name>
</gene>
<sequence length="246" mass="27995">MILHTSIQGKGEPIVFLHTGLQTGLTDFEYQRAFFQRHYQVISPDLRGHGHSVVANFSNFFDESANDLFETLEHVGIDSAHIVGGSLGALVAIIFAKKHPKKVKSLTISGVMPLKPVNWEEIHRKDIEQQSHLLQKKEVADYFNQIHRGDWREALLITQDPTWYPFHELKDIHALKMPILCIVGEGKRDEIEGACYYQEINSNTHIAAVPFAAHLVQDEQPEIYTKMLDSFLMKYGDANIKMGEES</sequence>
<comment type="caution">
    <text evidence="2">The sequence shown here is derived from an EMBL/GenBank/DDBJ whole genome shotgun (WGS) entry which is preliminary data.</text>
</comment>
<dbReference type="GO" id="GO:0016020">
    <property type="term" value="C:membrane"/>
    <property type="evidence" value="ECO:0007669"/>
    <property type="project" value="TreeGrafter"/>
</dbReference>
<accession>A0A941GF19</accession>
<dbReference type="AlphaFoldDB" id="A0A941GF19"/>
<organism evidence="2">
    <name type="scientific">Niallia circulans</name>
    <name type="common">Bacillus circulans</name>
    <dbReference type="NCBI Taxonomy" id="1397"/>
    <lineage>
        <taxon>Bacteria</taxon>
        <taxon>Bacillati</taxon>
        <taxon>Bacillota</taxon>
        <taxon>Bacilli</taxon>
        <taxon>Bacillales</taxon>
        <taxon>Bacillaceae</taxon>
        <taxon>Niallia</taxon>
    </lineage>
</organism>
<dbReference type="Gene3D" id="3.40.50.1820">
    <property type="entry name" value="alpha/beta hydrolase"/>
    <property type="match status" value="1"/>
</dbReference>
<dbReference type="PANTHER" id="PTHR43798">
    <property type="entry name" value="MONOACYLGLYCEROL LIPASE"/>
    <property type="match status" value="1"/>
</dbReference>
<dbReference type="GO" id="GO:0016787">
    <property type="term" value="F:hydrolase activity"/>
    <property type="evidence" value="ECO:0007669"/>
    <property type="project" value="UniProtKB-KW"/>
</dbReference>
<protein>
    <submittedName>
        <fullName evidence="2">Alpha/beta hydrolase</fullName>
    </submittedName>
</protein>
<dbReference type="InterPro" id="IPR050266">
    <property type="entry name" value="AB_hydrolase_sf"/>
</dbReference>
<evidence type="ECO:0000313" key="2">
    <source>
        <dbReference type="EMBL" id="MBR8668944.1"/>
    </source>
</evidence>
<dbReference type="PANTHER" id="PTHR43798:SF28">
    <property type="entry name" value="AB HYDROLASE-1 DOMAIN-CONTAINING PROTEIN"/>
    <property type="match status" value="1"/>
</dbReference>
<evidence type="ECO:0000259" key="1">
    <source>
        <dbReference type="Pfam" id="PF00561"/>
    </source>
</evidence>
<proteinExistence type="predicted"/>
<feature type="domain" description="AB hydrolase-1" evidence="1">
    <location>
        <begin position="13"/>
        <end position="131"/>
    </location>
</feature>
<dbReference type="PRINTS" id="PR00111">
    <property type="entry name" value="ABHYDROLASE"/>
</dbReference>
<dbReference type="InterPro" id="IPR000073">
    <property type="entry name" value="AB_hydrolase_1"/>
</dbReference>
<dbReference type="EMBL" id="JAGTPX010000004">
    <property type="protein sequence ID" value="MBR8668944.1"/>
    <property type="molecule type" value="Genomic_DNA"/>
</dbReference>
<dbReference type="InterPro" id="IPR029058">
    <property type="entry name" value="AB_hydrolase_fold"/>
</dbReference>
<dbReference type="SUPFAM" id="SSF53474">
    <property type="entry name" value="alpha/beta-Hydrolases"/>
    <property type="match status" value="1"/>
</dbReference>